<feature type="transmembrane region" description="Helical" evidence="5">
    <location>
        <begin position="12"/>
        <end position="31"/>
    </location>
</feature>
<evidence type="ECO:0000256" key="1">
    <source>
        <dbReference type="ARBA" id="ARBA00004141"/>
    </source>
</evidence>
<accession>A0ABS1M4Q9</accession>
<name>A0ABS1M4Q9_9NOCA</name>
<dbReference type="InterPro" id="IPR004695">
    <property type="entry name" value="SLAC1/Mae1/Ssu1/TehA"/>
</dbReference>
<feature type="transmembrane region" description="Helical" evidence="5">
    <location>
        <begin position="187"/>
        <end position="210"/>
    </location>
</feature>
<dbReference type="InterPro" id="IPR038665">
    <property type="entry name" value="Voltage-dep_anion_channel_sf"/>
</dbReference>
<evidence type="ECO:0000256" key="3">
    <source>
        <dbReference type="ARBA" id="ARBA00022989"/>
    </source>
</evidence>
<evidence type="ECO:0000256" key="5">
    <source>
        <dbReference type="SAM" id="Phobius"/>
    </source>
</evidence>
<comment type="caution">
    <text evidence="6">The sequence shown here is derived from an EMBL/GenBank/DDBJ whole genome shotgun (WGS) entry which is preliminary data.</text>
</comment>
<feature type="transmembrane region" description="Helical" evidence="5">
    <location>
        <begin position="152"/>
        <end position="175"/>
    </location>
</feature>
<dbReference type="CDD" id="cd09319">
    <property type="entry name" value="TDT_like_1"/>
    <property type="match status" value="1"/>
</dbReference>
<feature type="transmembrane region" description="Helical" evidence="5">
    <location>
        <begin position="254"/>
        <end position="278"/>
    </location>
</feature>
<dbReference type="Proteomes" id="UP000602198">
    <property type="component" value="Unassembled WGS sequence"/>
</dbReference>
<keyword evidence="2 5" id="KW-0812">Transmembrane</keyword>
<feature type="transmembrane region" description="Helical" evidence="5">
    <location>
        <begin position="38"/>
        <end position="59"/>
    </location>
</feature>
<dbReference type="Gene3D" id="1.50.10.150">
    <property type="entry name" value="Voltage-dependent anion channel"/>
    <property type="match status" value="1"/>
</dbReference>
<reference evidence="6 7" key="1">
    <citation type="submission" date="2021-01" db="EMBL/GenBank/DDBJ databases">
        <title>WGS of actinomycetes isolated from Thailand.</title>
        <authorList>
            <person name="Thawai C."/>
        </authorList>
    </citation>
    <scope>NUCLEOTIDE SEQUENCE [LARGE SCALE GENOMIC DNA]</scope>
    <source>
        <strain evidence="6 7">LPG 2</strain>
    </source>
</reference>
<dbReference type="RefSeq" id="WP_201944954.1">
    <property type="nucleotide sequence ID" value="NZ_JAERRJ010000002.1"/>
</dbReference>
<evidence type="ECO:0000256" key="4">
    <source>
        <dbReference type="ARBA" id="ARBA00023136"/>
    </source>
</evidence>
<gene>
    <name evidence="6" type="ORF">JK358_06915</name>
</gene>
<keyword evidence="4 5" id="KW-0472">Membrane</keyword>
<proteinExistence type="predicted"/>
<dbReference type="Pfam" id="PF03595">
    <property type="entry name" value="SLAC1"/>
    <property type="match status" value="1"/>
</dbReference>
<dbReference type="EMBL" id="JAERRJ010000002">
    <property type="protein sequence ID" value="MBL1074123.1"/>
    <property type="molecule type" value="Genomic_DNA"/>
</dbReference>
<comment type="subcellular location">
    <subcellularLocation>
        <location evidence="1">Membrane</location>
        <topology evidence="1">Multi-pass membrane protein</topology>
    </subcellularLocation>
</comment>
<organism evidence="6 7">
    <name type="scientific">Nocardia acididurans</name>
    <dbReference type="NCBI Taxonomy" id="2802282"/>
    <lineage>
        <taxon>Bacteria</taxon>
        <taxon>Bacillati</taxon>
        <taxon>Actinomycetota</taxon>
        <taxon>Actinomycetes</taxon>
        <taxon>Mycobacteriales</taxon>
        <taxon>Nocardiaceae</taxon>
        <taxon>Nocardia</taxon>
    </lineage>
</organism>
<feature type="transmembrane region" description="Helical" evidence="5">
    <location>
        <begin position="284"/>
        <end position="307"/>
    </location>
</feature>
<keyword evidence="7" id="KW-1185">Reference proteome</keyword>
<evidence type="ECO:0000313" key="7">
    <source>
        <dbReference type="Proteomes" id="UP000602198"/>
    </source>
</evidence>
<feature type="transmembrane region" description="Helical" evidence="5">
    <location>
        <begin position="126"/>
        <end position="146"/>
    </location>
</feature>
<keyword evidence="3 5" id="KW-1133">Transmembrane helix</keyword>
<sequence length="310" mass="33130">MVQQWWRNLSPAVGAYVMATGIISVGLHLTGNDVLSKIFLALAAIVWLVLAADFGYGLLFDRSRWRAEAVTPPALTAVAATTVLGTRLALLGWHAVAVLLLIVAVAAWPVLLITVIRHWHRRMPGAAFLVCVATQGLSVLTATLALEDVADGLMPAALMLFLLGLILYVAALVHFDFTQIWRGEGDQWVFTGALAISALAASKLVAWHRWTGADHTALRGTALVLLTANLLIYVVLLTAELVRFRPGYNVRRWATVFPLGMTAVAAMSTGAATGIHALHTTGKLLLIVAVAVWALVIAELIATRVIAADG</sequence>
<feature type="transmembrane region" description="Helical" evidence="5">
    <location>
        <begin position="222"/>
        <end position="242"/>
    </location>
</feature>
<feature type="transmembrane region" description="Helical" evidence="5">
    <location>
        <begin position="91"/>
        <end position="114"/>
    </location>
</feature>
<evidence type="ECO:0000256" key="2">
    <source>
        <dbReference type="ARBA" id="ARBA00022692"/>
    </source>
</evidence>
<protein>
    <submittedName>
        <fullName evidence="6">Tellurite resistance/C4-dicarboxylate transporter family protein</fullName>
    </submittedName>
</protein>
<evidence type="ECO:0000313" key="6">
    <source>
        <dbReference type="EMBL" id="MBL1074123.1"/>
    </source>
</evidence>